<reference evidence="1" key="1">
    <citation type="submission" date="2022-05" db="EMBL/GenBank/DDBJ databases">
        <authorList>
            <person name="Okamura Y."/>
        </authorList>
    </citation>
    <scope>NUCLEOTIDE SEQUENCE</scope>
</reference>
<gene>
    <name evidence="1" type="ORF">PIBRA_LOCUS7909</name>
</gene>
<keyword evidence="2" id="KW-1185">Reference proteome</keyword>
<accession>A0A9P0TH50</accession>
<sequence>MLSISRRINTRCEVKLSSARICAKRSHPCVLSTASYSTVLAPTVLTKSLCTLPVDTTVCPMCMCVYKPAGAPAVRYECPADTIQRKMPATNLTDTKINSYRIVYDEFRFSGTFTKIVWQFVIAMGYCGYGCVKDKGRNVQ</sequence>
<dbReference type="AlphaFoldDB" id="A0A9P0TH50"/>
<name>A0A9P0TH50_PIEBR</name>
<evidence type="ECO:0000313" key="2">
    <source>
        <dbReference type="Proteomes" id="UP001152562"/>
    </source>
</evidence>
<protein>
    <submittedName>
        <fullName evidence="1">Uncharacterized protein</fullName>
    </submittedName>
</protein>
<dbReference type="EMBL" id="CALOZG010000013">
    <property type="protein sequence ID" value="CAH4031379.1"/>
    <property type="molecule type" value="Genomic_DNA"/>
</dbReference>
<comment type="caution">
    <text evidence="1">The sequence shown here is derived from an EMBL/GenBank/DDBJ whole genome shotgun (WGS) entry which is preliminary data.</text>
</comment>
<dbReference type="Proteomes" id="UP001152562">
    <property type="component" value="Unassembled WGS sequence"/>
</dbReference>
<organism evidence="1 2">
    <name type="scientific">Pieris brassicae</name>
    <name type="common">White butterfly</name>
    <name type="synonym">Large white butterfly</name>
    <dbReference type="NCBI Taxonomy" id="7116"/>
    <lineage>
        <taxon>Eukaryota</taxon>
        <taxon>Metazoa</taxon>
        <taxon>Ecdysozoa</taxon>
        <taxon>Arthropoda</taxon>
        <taxon>Hexapoda</taxon>
        <taxon>Insecta</taxon>
        <taxon>Pterygota</taxon>
        <taxon>Neoptera</taxon>
        <taxon>Endopterygota</taxon>
        <taxon>Lepidoptera</taxon>
        <taxon>Glossata</taxon>
        <taxon>Ditrysia</taxon>
        <taxon>Papilionoidea</taxon>
        <taxon>Pieridae</taxon>
        <taxon>Pierinae</taxon>
        <taxon>Pieris</taxon>
    </lineage>
</organism>
<proteinExistence type="predicted"/>
<evidence type="ECO:0000313" key="1">
    <source>
        <dbReference type="EMBL" id="CAH4031379.1"/>
    </source>
</evidence>